<feature type="domain" description="Acylphosphatase-like" evidence="3">
    <location>
        <begin position="76"/>
        <end position="162"/>
    </location>
</feature>
<accession>A0A9R1V674</accession>
<dbReference type="Proteomes" id="UP000235145">
    <property type="component" value="Unassembled WGS sequence"/>
</dbReference>
<evidence type="ECO:0000313" key="4">
    <source>
        <dbReference type="EMBL" id="KAJ0200371.1"/>
    </source>
</evidence>
<reference evidence="4 5" key="1">
    <citation type="journal article" date="2017" name="Nat. Commun.">
        <title>Genome assembly with in vitro proximity ligation data and whole-genome triplication in lettuce.</title>
        <authorList>
            <person name="Reyes-Chin-Wo S."/>
            <person name="Wang Z."/>
            <person name="Yang X."/>
            <person name="Kozik A."/>
            <person name="Arikit S."/>
            <person name="Song C."/>
            <person name="Xia L."/>
            <person name="Froenicke L."/>
            <person name="Lavelle D.O."/>
            <person name="Truco M.J."/>
            <person name="Xia R."/>
            <person name="Zhu S."/>
            <person name="Xu C."/>
            <person name="Xu H."/>
            <person name="Xu X."/>
            <person name="Cox K."/>
            <person name="Korf I."/>
            <person name="Meyers B.C."/>
            <person name="Michelmore R.W."/>
        </authorList>
    </citation>
    <scope>NUCLEOTIDE SEQUENCE [LARGE SCALE GENOMIC DNA]</scope>
    <source>
        <strain evidence="5">cv. Salinas</strain>
        <tissue evidence="4">Seedlings</tissue>
    </source>
</reference>
<evidence type="ECO:0000313" key="5">
    <source>
        <dbReference type="Proteomes" id="UP000235145"/>
    </source>
</evidence>
<dbReference type="PROSITE" id="PS00151">
    <property type="entry name" value="ACYLPHOSPHATASE_2"/>
    <property type="match status" value="1"/>
</dbReference>
<evidence type="ECO:0000259" key="3">
    <source>
        <dbReference type="PROSITE" id="PS51160"/>
    </source>
</evidence>
<dbReference type="Gramene" id="rna-gnl|WGS:NBSK|LSAT_6X25081_mrna">
    <property type="protein sequence ID" value="cds-PLY64596.1"/>
    <property type="gene ID" value="gene-LSAT_6X25081"/>
</dbReference>
<dbReference type="InterPro" id="IPR017968">
    <property type="entry name" value="Acylphosphatase_CS"/>
</dbReference>
<dbReference type="AlphaFoldDB" id="A0A9R1V674"/>
<comment type="caution">
    <text evidence="4">The sequence shown here is derived from an EMBL/GenBank/DDBJ whole genome shotgun (WGS) entry which is preliminary data.</text>
</comment>
<dbReference type="EMBL" id="NBSK02000006">
    <property type="protein sequence ID" value="KAJ0200371.1"/>
    <property type="molecule type" value="Genomic_DNA"/>
</dbReference>
<dbReference type="PANTHER" id="PTHR47268">
    <property type="entry name" value="ACYLPHOSPHATASE"/>
    <property type="match status" value="1"/>
</dbReference>
<dbReference type="InterPro" id="IPR020456">
    <property type="entry name" value="Acylphosphatase"/>
</dbReference>
<proteinExistence type="inferred from homology"/>
<comment type="similarity">
    <text evidence="2">Belongs to the acylphosphatase family.</text>
</comment>
<dbReference type="PROSITE" id="PS51160">
    <property type="entry name" value="ACYLPHOSPHATASE_3"/>
    <property type="match status" value="1"/>
</dbReference>
<name>A0A9R1V674_LACSA</name>
<dbReference type="Pfam" id="PF00708">
    <property type="entry name" value="Acylphosphatase"/>
    <property type="match status" value="1"/>
</dbReference>
<feature type="active site" evidence="1">
    <location>
        <position position="109"/>
    </location>
</feature>
<keyword evidence="1" id="KW-0378">Hydrolase</keyword>
<protein>
    <recommendedName>
        <fullName evidence="1">acylphosphatase</fullName>
        <ecNumber evidence="1">3.6.1.7</ecNumber>
    </recommendedName>
</protein>
<dbReference type="EC" id="3.6.1.7" evidence="1"/>
<dbReference type="GO" id="GO:0003998">
    <property type="term" value="F:acylphosphatase activity"/>
    <property type="evidence" value="ECO:0007669"/>
    <property type="project" value="UniProtKB-EC"/>
</dbReference>
<feature type="active site" evidence="1">
    <location>
        <position position="91"/>
    </location>
</feature>
<comment type="catalytic activity">
    <reaction evidence="1">
        <text>an acyl phosphate + H2O = a carboxylate + phosphate + H(+)</text>
        <dbReference type="Rhea" id="RHEA:14965"/>
        <dbReference type="ChEBI" id="CHEBI:15377"/>
        <dbReference type="ChEBI" id="CHEBI:15378"/>
        <dbReference type="ChEBI" id="CHEBI:29067"/>
        <dbReference type="ChEBI" id="CHEBI:43474"/>
        <dbReference type="ChEBI" id="CHEBI:59918"/>
        <dbReference type="EC" id="3.6.1.7"/>
    </reaction>
</comment>
<keyword evidence="5" id="KW-1185">Reference proteome</keyword>
<gene>
    <name evidence="4" type="ORF">LSAT_V11C600308720</name>
</gene>
<evidence type="ECO:0000256" key="2">
    <source>
        <dbReference type="RuleBase" id="RU004168"/>
    </source>
</evidence>
<dbReference type="PANTHER" id="PTHR47268:SF4">
    <property type="entry name" value="ACYLPHOSPHATASE"/>
    <property type="match status" value="1"/>
</dbReference>
<sequence>MSLKSQILWNCVALLNHPLQKQTVRQFHQFQFRPIPTTFHRHLRPTPPPLFRPHLFNMSSQASPDPPSDSSVPIKTVKVVASGRVQRVHYRDWTVQNATELGLKGWVKNRGDGSVEILLSGEADKVDEMQERCRTGPPLCVVTKFQSFPSTEDPGIGFQRLQSY</sequence>
<organism evidence="4 5">
    <name type="scientific">Lactuca sativa</name>
    <name type="common">Garden lettuce</name>
    <dbReference type="NCBI Taxonomy" id="4236"/>
    <lineage>
        <taxon>Eukaryota</taxon>
        <taxon>Viridiplantae</taxon>
        <taxon>Streptophyta</taxon>
        <taxon>Embryophyta</taxon>
        <taxon>Tracheophyta</taxon>
        <taxon>Spermatophyta</taxon>
        <taxon>Magnoliopsida</taxon>
        <taxon>eudicotyledons</taxon>
        <taxon>Gunneridae</taxon>
        <taxon>Pentapetalae</taxon>
        <taxon>asterids</taxon>
        <taxon>campanulids</taxon>
        <taxon>Asterales</taxon>
        <taxon>Asteraceae</taxon>
        <taxon>Cichorioideae</taxon>
        <taxon>Cichorieae</taxon>
        <taxon>Lactucinae</taxon>
        <taxon>Lactuca</taxon>
    </lineage>
</organism>
<dbReference type="Gene3D" id="3.30.70.100">
    <property type="match status" value="1"/>
</dbReference>
<dbReference type="OrthoDB" id="7961613at2759"/>
<dbReference type="SUPFAM" id="SSF54975">
    <property type="entry name" value="Acylphosphatase/BLUF domain-like"/>
    <property type="match status" value="1"/>
</dbReference>
<evidence type="ECO:0000256" key="1">
    <source>
        <dbReference type="PROSITE-ProRule" id="PRU00520"/>
    </source>
</evidence>
<dbReference type="InterPro" id="IPR036046">
    <property type="entry name" value="Acylphosphatase-like_dom_sf"/>
</dbReference>
<dbReference type="InterPro" id="IPR001792">
    <property type="entry name" value="Acylphosphatase-like_dom"/>
</dbReference>